<sequence>MTQSTIDSTPIGWHVPPTGIFTNLTVGDSFSVSSTALVTKLNTDMIDGYQASDFVLSEGDSNAGKSRINAKCITDTTLTQTDIVFGDVDAYLLNLDVSSGTVIFASGQISGNSIAGETVSSDVTGNSGTNGPYTTDYTDDETILTAKNAGQPITLLVPEDTLIGRFGGNIAALNLLQLSQMLDIVPNNLYIDNSIIKADVAQTPEPLTAPEGTIVGSQTRRLIKAFTPDPV</sequence>
<accession>A0A4P9WMI5</accession>
<dbReference type="OrthoDB" id="2184032at2759"/>
<name>A0A4P9WMI5_9FUNG</name>
<proteinExistence type="predicted"/>
<dbReference type="EMBL" id="KZ994001">
    <property type="protein sequence ID" value="RKO94124.1"/>
    <property type="molecule type" value="Genomic_DNA"/>
</dbReference>
<organism evidence="1 2">
    <name type="scientific">Blyttiomyces helicus</name>
    <dbReference type="NCBI Taxonomy" id="388810"/>
    <lineage>
        <taxon>Eukaryota</taxon>
        <taxon>Fungi</taxon>
        <taxon>Fungi incertae sedis</taxon>
        <taxon>Chytridiomycota</taxon>
        <taxon>Chytridiomycota incertae sedis</taxon>
        <taxon>Chytridiomycetes</taxon>
        <taxon>Chytridiomycetes incertae sedis</taxon>
        <taxon>Blyttiomyces</taxon>
    </lineage>
</organism>
<dbReference type="AlphaFoldDB" id="A0A4P9WMI5"/>
<keyword evidence="2" id="KW-1185">Reference proteome</keyword>
<dbReference type="Proteomes" id="UP000269721">
    <property type="component" value="Unassembled WGS sequence"/>
</dbReference>
<evidence type="ECO:0000313" key="1">
    <source>
        <dbReference type="EMBL" id="RKO94124.1"/>
    </source>
</evidence>
<protein>
    <submittedName>
        <fullName evidence="1">Uncharacterized protein</fullName>
    </submittedName>
</protein>
<gene>
    <name evidence="1" type="ORF">BDK51DRAFT_49559</name>
</gene>
<reference evidence="2" key="1">
    <citation type="journal article" date="2018" name="Nat. Microbiol.">
        <title>Leveraging single-cell genomics to expand the fungal tree of life.</title>
        <authorList>
            <person name="Ahrendt S.R."/>
            <person name="Quandt C.A."/>
            <person name="Ciobanu D."/>
            <person name="Clum A."/>
            <person name="Salamov A."/>
            <person name="Andreopoulos B."/>
            <person name="Cheng J.F."/>
            <person name="Woyke T."/>
            <person name="Pelin A."/>
            <person name="Henrissat B."/>
            <person name="Reynolds N.K."/>
            <person name="Benny G.L."/>
            <person name="Smith M.E."/>
            <person name="James T.Y."/>
            <person name="Grigoriev I.V."/>
        </authorList>
    </citation>
    <scope>NUCLEOTIDE SEQUENCE [LARGE SCALE GENOMIC DNA]</scope>
</reference>
<evidence type="ECO:0000313" key="2">
    <source>
        <dbReference type="Proteomes" id="UP000269721"/>
    </source>
</evidence>